<accession>A0A8J6MCY6</accession>
<keyword evidence="1" id="KW-0732">Signal</keyword>
<dbReference type="Proteomes" id="UP000607645">
    <property type="component" value="Unassembled WGS sequence"/>
</dbReference>
<dbReference type="AlphaFoldDB" id="A0A8J6MCY6"/>
<dbReference type="Pfam" id="PF07833">
    <property type="entry name" value="Cu_amine_oxidN1"/>
    <property type="match status" value="1"/>
</dbReference>
<proteinExistence type="predicted"/>
<evidence type="ECO:0000256" key="1">
    <source>
        <dbReference type="SAM" id="SignalP"/>
    </source>
</evidence>
<dbReference type="InterPro" id="IPR012854">
    <property type="entry name" value="Cu_amine_oxidase-like_N"/>
</dbReference>
<feature type="chain" id="PRO_5035195144" description="Copper amine oxidase-like N-terminal domain-containing protein" evidence="1">
    <location>
        <begin position="24"/>
        <end position="135"/>
    </location>
</feature>
<name>A0A8J6MCY6_9FIRM</name>
<gene>
    <name evidence="3" type="ORF">H8S62_10135</name>
</gene>
<dbReference type="SUPFAM" id="SSF55383">
    <property type="entry name" value="Copper amine oxidase, domain N"/>
    <property type="match status" value="1"/>
</dbReference>
<feature type="domain" description="Copper amine oxidase-like N-terminal" evidence="2">
    <location>
        <begin position="31"/>
        <end position="78"/>
    </location>
</feature>
<sequence>MKLLRFAPLVCAMALLLALPAGASDAPAVLLDGEPLSFGVPPTVDRQRVLVPFRALFEALGYDVDWDGPTRSVTAAGGGGDALEGTHSVLLREKLYDPLVVGNYIYYYGAAGLCRTPTAGGAEEVVYAPTAANLS</sequence>
<dbReference type="Gene3D" id="3.30.457.10">
    <property type="entry name" value="Copper amine oxidase-like, N-terminal domain"/>
    <property type="match status" value="1"/>
</dbReference>
<dbReference type="RefSeq" id="WP_155150011.1">
    <property type="nucleotide sequence ID" value="NZ_JACOPQ010000007.1"/>
</dbReference>
<organism evidence="3 4">
    <name type="scientific">Lawsonibacter faecis</name>
    <dbReference type="NCBI Taxonomy" id="2763052"/>
    <lineage>
        <taxon>Bacteria</taxon>
        <taxon>Bacillati</taxon>
        <taxon>Bacillota</taxon>
        <taxon>Clostridia</taxon>
        <taxon>Eubacteriales</taxon>
        <taxon>Oscillospiraceae</taxon>
        <taxon>Lawsonibacter</taxon>
    </lineage>
</organism>
<evidence type="ECO:0000259" key="2">
    <source>
        <dbReference type="Pfam" id="PF07833"/>
    </source>
</evidence>
<dbReference type="EMBL" id="JACOPQ010000007">
    <property type="protein sequence ID" value="MBC5737361.1"/>
    <property type="molecule type" value="Genomic_DNA"/>
</dbReference>
<comment type="caution">
    <text evidence="3">The sequence shown here is derived from an EMBL/GenBank/DDBJ whole genome shotgun (WGS) entry which is preliminary data.</text>
</comment>
<feature type="signal peptide" evidence="1">
    <location>
        <begin position="1"/>
        <end position="23"/>
    </location>
</feature>
<protein>
    <recommendedName>
        <fullName evidence="2">Copper amine oxidase-like N-terminal domain-containing protein</fullName>
    </recommendedName>
</protein>
<keyword evidence="4" id="KW-1185">Reference proteome</keyword>
<reference evidence="3" key="1">
    <citation type="submission" date="2020-08" db="EMBL/GenBank/DDBJ databases">
        <title>Genome public.</title>
        <authorList>
            <person name="Liu C."/>
            <person name="Sun Q."/>
        </authorList>
    </citation>
    <scope>NUCLEOTIDE SEQUENCE</scope>
    <source>
        <strain evidence="3">NSJ-52</strain>
    </source>
</reference>
<evidence type="ECO:0000313" key="3">
    <source>
        <dbReference type="EMBL" id="MBC5737361.1"/>
    </source>
</evidence>
<evidence type="ECO:0000313" key="4">
    <source>
        <dbReference type="Proteomes" id="UP000607645"/>
    </source>
</evidence>
<dbReference type="InterPro" id="IPR036582">
    <property type="entry name" value="Mao_N_sf"/>
</dbReference>